<dbReference type="KEGG" id="dwd:DSCW_59190"/>
<keyword evidence="2" id="KW-1185">Reference proteome</keyword>
<dbReference type="AlphaFoldDB" id="A0A5K7Z8Z9"/>
<dbReference type="Proteomes" id="UP000427769">
    <property type="component" value="Chromosome"/>
</dbReference>
<evidence type="ECO:0000313" key="1">
    <source>
        <dbReference type="EMBL" id="BBO78502.1"/>
    </source>
</evidence>
<accession>A0A5K7Z8Z9</accession>
<evidence type="ECO:0000313" key="2">
    <source>
        <dbReference type="Proteomes" id="UP000427769"/>
    </source>
</evidence>
<name>A0A5K7Z8Z9_9BACT</name>
<dbReference type="RefSeq" id="WP_155307132.1">
    <property type="nucleotide sequence ID" value="NZ_AP021875.1"/>
</dbReference>
<reference evidence="1 2" key="1">
    <citation type="submission" date="2019-11" db="EMBL/GenBank/DDBJ databases">
        <title>Comparative genomics of hydrocarbon-degrading Desulfosarcina strains.</title>
        <authorList>
            <person name="Watanabe M."/>
            <person name="Kojima H."/>
            <person name="Fukui M."/>
        </authorList>
    </citation>
    <scope>NUCLEOTIDE SEQUENCE [LARGE SCALE GENOMIC DNA]</scope>
    <source>
        <strain evidence="1 2">PP31</strain>
    </source>
</reference>
<sequence length="411" mass="44648">MPFQDFFKVEQKFDSRCIQDVPEAVRREFDRLDLSGRIAPGQTVAVGVGSRGVHNLTELVRTSVECLKALSLEPFITPAMGSHGGATAEGQIDILAHLGITESAMGVPIKASMDVVSLGRIDAGPELFIAKDVLAADHIMVINRIKPHTLFTSKVESGLCKMVGIGLGRQAGASNLHQYDLAKVIVPAARLILEKLPFLCGLAVTESAMGGTYNIRLTTADQFVQTDSDLLEEAYRLLPRLPMDELDLLIVDRMGKEVSGAGMDPNVIGSWRRDGGERKPDYKTIVVLDLTDASHGNATGMGAADIIPKRMQDKIDFQATYKNALTAKCPRAGRMPMIADDDKTAIEAAVSLNPDSRSARIVRILDTCNLDTFWATQPVIEALSGKAGISIDHQVLKLAFDDRNRLLPFDK</sequence>
<dbReference type="Gene3D" id="3.40.50.11440">
    <property type="match status" value="1"/>
</dbReference>
<dbReference type="EMBL" id="AP021875">
    <property type="protein sequence ID" value="BBO78502.1"/>
    <property type="molecule type" value="Genomic_DNA"/>
</dbReference>
<organism evidence="1 2">
    <name type="scientific">Desulfosarcina widdelii</name>
    <dbReference type="NCBI Taxonomy" id="947919"/>
    <lineage>
        <taxon>Bacteria</taxon>
        <taxon>Pseudomonadati</taxon>
        <taxon>Thermodesulfobacteriota</taxon>
        <taxon>Desulfobacteria</taxon>
        <taxon>Desulfobacterales</taxon>
        <taxon>Desulfosarcinaceae</taxon>
        <taxon>Desulfosarcina</taxon>
    </lineage>
</organism>
<protein>
    <submittedName>
        <fullName evidence="1">Uncharacterized protein</fullName>
    </submittedName>
</protein>
<gene>
    <name evidence="1" type="ORF">DSCW_59190</name>
</gene>
<dbReference type="OrthoDB" id="9788398at2"/>
<proteinExistence type="predicted"/>